<name>A0ABV2JCC2_9STRE</name>
<proteinExistence type="predicted"/>
<organism evidence="1 2">
    <name type="scientific">Streptococcus porcorum</name>
    <dbReference type="NCBI Taxonomy" id="701526"/>
    <lineage>
        <taxon>Bacteria</taxon>
        <taxon>Bacillati</taxon>
        <taxon>Bacillota</taxon>
        <taxon>Bacilli</taxon>
        <taxon>Lactobacillales</taxon>
        <taxon>Streptococcaceae</taxon>
        <taxon>Streptococcus</taxon>
    </lineage>
</organism>
<evidence type="ECO:0000313" key="1">
    <source>
        <dbReference type="EMBL" id="MET3633414.1"/>
    </source>
</evidence>
<comment type="caution">
    <text evidence="1">The sequence shown here is derived from an EMBL/GenBank/DDBJ whole genome shotgun (WGS) entry which is preliminary data.</text>
</comment>
<accession>A0ABV2JCC2</accession>
<dbReference type="RefSeq" id="WP_354366976.1">
    <property type="nucleotide sequence ID" value="NZ_JBEPLN010000001.1"/>
</dbReference>
<keyword evidence="2" id="KW-1185">Reference proteome</keyword>
<sequence>MTYELSLEYGSYPVKEIDAFLNHRTEVPDFLKNDSELLKKLDRMNNLFHDLFLTIECTFHYIGHEYPDKIAELKVLYQEVAEHLEKNYPDHDIVIERFIL</sequence>
<gene>
    <name evidence="1" type="ORF">ABID28_000044</name>
</gene>
<dbReference type="Proteomes" id="UP001549037">
    <property type="component" value="Unassembled WGS sequence"/>
</dbReference>
<reference evidence="1 2" key="1">
    <citation type="submission" date="2024-06" db="EMBL/GenBank/DDBJ databases">
        <title>Genomic Encyclopedia of Type Strains, Phase IV (KMG-IV): sequencing the most valuable type-strain genomes for metagenomic binning, comparative biology and taxonomic classification.</title>
        <authorList>
            <person name="Goeker M."/>
        </authorList>
    </citation>
    <scope>NUCLEOTIDE SEQUENCE [LARGE SCALE GENOMIC DNA]</scope>
    <source>
        <strain evidence="1 2">DSM 28302</strain>
    </source>
</reference>
<protein>
    <submittedName>
        <fullName evidence="1">Uncharacterized protein</fullName>
    </submittedName>
</protein>
<dbReference type="EMBL" id="JBEPLN010000001">
    <property type="protein sequence ID" value="MET3633414.1"/>
    <property type="molecule type" value="Genomic_DNA"/>
</dbReference>
<evidence type="ECO:0000313" key="2">
    <source>
        <dbReference type="Proteomes" id="UP001549037"/>
    </source>
</evidence>